<dbReference type="RefSeq" id="WP_017712546.1">
    <property type="nucleotide sequence ID" value="NZ_KB235937.1"/>
</dbReference>
<accession>A0A0M2PSH8</accession>
<organism evidence="1 2">
    <name type="scientific">Prochlorothrix hollandica PCC 9006 = CALU 1027</name>
    <dbReference type="NCBI Taxonomy" id="317619"/>
    <lineage>
        <taxon>Bacteria</taxon>
        <taxon>Bacillati</taxon>
        <taxon>Cyanobacteriota</taxon>
        <taxon>Cyanophyceae</taxon>
        <taxon>Prochlorotrichales</taxon>
        <taxon>Prochlorotrichaceae</taxon>
        <taxon>Prochlorothrix</taxon>
    </lineage>
</organism>
<reference evidence="1" key="1">
    <citation type="submission" date="2012-04" db="EMBL/GenBank/DDBJ databases">
        <authorList>
            <person name="Borisov I.G."/>
            <person name="Ivanikova N.V."/>
            <person name="Pinevich A.V."/>
        </authorList>
    </citation>
    <scope>NUCLEOTIDE SEQUENCE</scope>
    <source>
        <strain evidence="1">CALU 1027</strain>
    </source>
</reference>
<name>A0A0M2PSH8_PROHO</name>
<proteinExistence type="predicted"/>
<gene>
    <name evidence="1" type="ORF">PROH_14920</name>
</gene>
<keyword evidence="2" id="KW-1185">Reference proteome</keyword>
<dbReference type="EMBL" id="AJTX02000006">
    <property type="protein sequence ID" value="KKI99079.1"/>
    <property type="molecule type" value="Genomic_DNA"/>
</dbReference>
<dbReference type="Proteomes" id="UP000034681">
    <property type="component" value="Unassembled WGS sequence"/>
</dbReference>
<evidence type="ECO:0000313" key="1">
    <source>
        <dbReference type="EMBL" id="KKI99079.1"/>
    </source>
</evidence>
<evidence type="ECO:0000313" key="2">
    <source>
        <dbReference type="Proteomes" id="UP000034681"/>
    </source>
</evidence>
<comment type="caution">
    <text evidence="1">The sequence shown here is derived from an EMBL/GenBank/DDBJ whole genome shotgun (WGS) entry which is preliminary data.</text>
</comment>
<dbReference type="AlphaFoldDB" id="A0A0M2PSH8"/>
<dbReference type="OrthoDB" id="495553at2"/>
<sequence length="99" mass="11019">MSLNDLPGAEIILPGLNDLQSGESHTIGALLVAIAATRLTEAGLDIPRCHLALEPELTLYARLQNEREDAYQYYNALLNRLNSFCNALEINYKYQPSNN</sequence>
<protein>
    <submittedName>
        <fullName evidence="1">Uncharacterized protein</fullName>
    </submittedName>
</protein>